<sequence length="230" mass="25201">MSANPPMTRTFDGSLAPTPYQGEAIVLRRDCIDIKLTDLRTASGKWSTRGSIYLTNMRLVFIANQPDASSGLHAFELPLAYLRGDKFNQPIFGCNNLSGECWPAVEGGGPAGGMPPHKFALYFKEGGVGTFLPIYFRFVEYWRYVQRRPQEAAQQAAAAPQSAYVPPAASMAATQQMMATAFVDPSDPTKVFLTSPVDEAHRAPSAPTYAPNYAATQNERYEPMERPPAV</sequence>
<comment type="caution">
    <text evidence="2">The sequence shown here is derived from an EMBL/GenBank/DDBJ whole genome shotgun (WGS) entry which is preliminary data.</text>
</comment>
<organism evidence="2 3">
    <name type="scientific">Elliptochloris bilobata</name>
    <dbReference type="NCBI Taxonomy" id="381761"/>
    <lineage>
        <taxon>Eukaryota</taxon>
        <taxon>Viridiplantae</taxon>
        <taxon>Chlorophyta</taxon>
        <taxon>core chlorophytes</taxon>
        <taxon>Trebouxiophyceae</taxon>
        <taxon>Trebouxiophyceae incertae sedis</taxon>
        <taxon>Elliptochloris clade</taxon>
        <taxon>Elliptochloris</taxon>
    </lineage>
</organism>
<dbReference type="InterPro" id="IPR044852">
    <property type="entry name" value="WBP2-like"/>
</dbReference>
<gene>
    <name evidence="2" type="ORF">WJX81_006642</name>
</gene>
<dbReference type="CDD" id="cd13214">
    <property type="entry name" value="PH-GRAM_WBP2"/>
    <property type="match status" value="1"/>
</dbReference>
<evidence type="ECO:0000256" key="1">
    <source>
        <dbReference type="SAM" id="MobiDB-lite"/>
    </source>
</evidence>
<dbReference type="GO" id="GO:0031490">
    <property type="term" value="F:chromatin DNA binding"/>
    <property type="evidence" value="ECO:0007669"/>
    <property type="project" value="TreeGrafter"/>
</dbReference>
<dbReference type="SUPFAM" id="SSF50729">
    <property type="entry name" value="PH domain-like"/>
    <property type="match status" value="1"/>
</dbReference>
<evidence type="ECO:0000313" key="2">
    <source>
        <dbReference type="EMBL" id="KAK9819497.1"/>
    </source>
</evidence>
<dbReference type="PANTHER" id="PTHR31606">
    <property type="entry name" value="WW DOMAIN BINDING PROTEIN 2, ISOFORM E"/>
    <property type="match status" value="1"/>
</dbReference>
<reference evidence="2 3" key="1">
    <citation type="journal article" date="2024" name="Nat. Commun.">
        <title>Phylogenomics reveals the evolutionary origins of lichenization in chlorophyte algae.</title>
        <authorList>
            <person name="Puginier C."/>
            <person name="Libourel C."/>
            <person name="Otte J."/>
            <person name="Skaloud P."/>
            <person name="Haon M."/>
            <person name="Grisel S."/>
            <person name="Petersen M."/>
            <person name="Berrin J.G."/>
            <person name="Delaux P.M."/>
            <person name="Dal Grande F."/>
            <person name="Keller J."/>
        </authorList>
    </citation>
    <scope>NUCLEOTIDE SEQUENCE [LARGE SCALE GENOMIC DNA]</scope>
    <source>
        <strain evidence="2 3">SAG 245.80</strain>
    </source>
</reference>
<dbReference type="PANTHER" id="PTHR31606:SF1">
    <property type="entry name" value="WW DOMAIN BINDING PROTEIN 2, ISOFORM E"/>
    <property type="match status" value="1"/>
</dbReference>
<dbReference type="EMBL" id="JALJOU010000118">
    <property type="protein sequence ID" value="KAK9819497.1"/>
    <property type="molecule type" value="Genomic_DNA"/>
</dbReference>
<dbReference type="Proteomes" id="UP001445335">
    <property type="component" value="Unassembled WGS sequence"/>
</dbReference>
<keyword evidence="3" id="KW-1185">Reference proteome</keyword>
<dbReference type="GO" id="GO:0005634">
    <property type="term" value="C:nucleus"/>
    <property type="evidence" value="ECO:0007669"/>
    <property type="project" value="TreeGrafter"/>
</dbReference>
<accession>A0AAW1QDQ2</accession>
<dbReference type="GO" id="GO:0003713">
    <property type="term" value="F:transcription coactivator activity"/>
    <property type="evidence" value="ECO:0007669"/>
    <property type="project" value="InterPro"/>
</dbReference>
<evidence type="ECO:0000313" key="3">
    <source>
        <dbReference type="Proteomes" id="UP001445335"/>
    </source>
</evidence>
<name>A0AAW1QDQ2_9CHLO</name>
<dbReference type="AlphaFoldDB" id="A0AAW1QDQ2"/>
<feature type="region of interest" description="Disordered" evidence="1">
    <location>
        <begin position="199"/>
        <end position="230"/>
    </location>
</feature>
<proteinExistence type="predicted"/>
<protein>
    <submittedName>
        <fullName evidence="2">Uncharacterized protein</fullName>
    </submittedName>
</protein>
<feature type="compositionally biased region" description="Basic and acidic residues" evidence="1">
    <location>
        <begin position="219"/>
        <end position="230"/>
    </location>
</feature>